<reference evidence="1 2" key="1">
    <citation type="submission" date="2019-09" db="EMBL/GenBank/DDBJ databases">
        <title>The draft genomes of Allium pathogen Pseudomonas sp.</title>
        <authorList>
            <person name="Fujikawa T."/>
            <person name="Sawada H."/>
        </authorList>
    </citation>
    <scope>NUCLEOTIDE SEQUENCE [LARGE SCALE GENOMIC DNA]</scope>
    <source>
        <strain evidence="1 2">MAFF 730085</strain>
    </source>
</reference>
<dbReference type="AlphaFoldDB" id="A0A5N7JTB4"/>
<gene>
    <name evidence="1" type="ORF">F0170_11480</name>
</gene>
<protein>
    <submittedName>
        <fullName evidence="1">Uncharacterized protein</fullName>
    </submittedName>
</protein>
<evidence type="ECO:0000313" key="2">
    <source>
        <dbReference type="Proteomes" id="UP000325438"/>
    </source>
</evidence>
<organism evidence="1 2">
    <name type="scientific">Pseudomonas kitaguniensis</name>
    <dbReference type="NCBI Taxonomy" id="2607908"/>
    <lineage>
        <taxon>Bacteria</taxon>
        <taxon>Pseudomonadati</taxon>
        <taxon>Pseudomonadota</taxon>
        <taxon>Gammaproteobacteria</taxon>
        <taxon>Pseudomonadales</taxon>
        <taxon>Pseudomonadaceae</taxon>
        <taxon>Pseudomonas</taxon>
    </lineage>
</organism>
<proteinExistence type="predicted"/>
<sequence>MLVLPDKGIASSVKVHNCDVLAIADWLLGSSLFCEEDVSRSDVSDILIENQVYSNQDFCQEFLTSVWGVLESFVGAINSPVVTVDSRAIRFEANWKEDRAFAYCLAASLRVFYEGWSKNHCGDYLAQGFILEELTKLSLAKHHPNIRFKSTGWSGVTTNQKFADLVSQICQDANFAEQNLDLWDTGNVKDLGLDVYGYFPGQGRRPSAPFMMFQCASGANWKGKRTTPDLQVWKHVMNIYSMPIRGMAVPFLIDEMEFSRSLVLIGGPLVDRPLLLSGLSGNADLPQDLQDMIDGWVDVKVSKLETL</sequence>
<evidence type="ECO:0000313" key="1">
    <source>
        <dbReference type="EMBL" id="MPQ84555.1"/>
    </source>
</evidence>
<name>A0A5N7JTB4_9PSED</name>
<dbReference type="Proteomes" id="UP000325438">
    <property type="component" value="Unassembled WGS sequence"/>
</dbReference>
<dbReference type="EMBL" id="VUBA01000060">
    <property type="protein sequence ID" value="MPQ84555.1"/>
    <property type="molecule type" value="Genomic_DNA"/>
</dbReference>
<dbReference type="RefSeq" id="WP_152749416.1">
    <property type="nucleotide sequence ID" value="NZ_VUBA01000060.1"/>
</dbReference>
<comment type="caution">
    <text evidence="1">The sequence shown here is derived from an EMBL/GenBank/DDBJ whole genome shotgun (WGS) entry which is preliminary data.</text>
</comment>
<accession>A0A5N7JTB4</accession>